<sequence length="111" mass="13166">MPRLIRNPLKVAEIKQLISTKQMMLGLFTLQFAWELLVVKGYQRANILDAGVVSRWQGMKADHLNCGQKKRYCCWIGFTKELTENNTQVDHRFKVKLIRQEEIIYREIQKK</sequence>
<evidence type="ECO:0000313" key="2">
    <source>
        <dbReference type="Proteomes" id="UP000324800"/>
    </source>
</evidence>
<gene>
    <name evidence="1" type="ORF">EZS28_040121</name>
</gene>
<evidence type="ECO:0000313" key="1">
    <source>
        <dbReference type="EMBL" id="KAA6364353.1"/>
    </source>
</evidence>
<proteinExistence type="predicted"/>
<reference evidence="1 2" key="1">
    <citation type="submission" date="2019-03" db="EMBL/GenBank/DDBJ databases">
        <title>Single cell metagenomics reveals metabolic interactions within the superorganism composed of flagellate Streblomastix strix and complex community of Bacteroidetes bacteria on its surface.</title>
        <authorList>
            <person name="Treitli S.C."/>
            <person name="Kolisko M."/>
            <person name="Husnik F."/>
            <person name="Keeling P."/>
            <person name="Hampl V."/>
        </authorList>
    </citation>
    <scope>NUCLEOTIDE SEQUENCE [LARGE SCALE GENOMIC DNA]</scope>
    <source>
        <strain evidence="1">ST1C</strain>
    </source>
</reference>
<dbReference type="EMBL" id="SNRW01021766">
    <property type="protein sequence ID" value="KAA6364353.1"/>
    <property type="molecule type" value="Genomic_DNA"/>
</dbReference>
<dbReference type="AlphaFoldDB" id="A0A5J4U263"/>
<comment type="caution">
    <text evidence="1">The sequence shown here is derived from an EMBL/GenBank/DDBJ whole genome shotgun (WGS) entry which is preliminary data.</text>
</comment>
<name>A0A5J4U263_9EUKA</name>
<dbReference type="Proteomes" id="UP000324800">
    <property type="component" value="Unassembled WGS sequence"/>
</dbReference>
<protein>
    <submittedName>
        <fullName evidence="1">Uncharacterized protein</fullName>
    </submittedName>
</protein>
<accession>A0A5J4U263</accession>
<organism evidence="1 2">
    <name type="scientific">Streblomastix strix</name>
    <dbReference type="NCBI Taxonomy" id="222440"/>
    <lineage>
        <taxon>Eukaryota</taxon>
        <taxon>Metamonada</taxon>
        <taxon>Preaxostyla</taxon>
        <taxon>Oxymonadida</taxon>
        <taxon>Streblomastigidae</taxon>
        <taxon>Streblomastix</taxon>
    </lineage>
</organism>